<dbReference type="PANTHER" id="PTHR43244">
    <property type="match status" value="1"/>
</dbReference>
<feature type="domain" description="Luciferase-like" evidence="1">
    <location>
        <begin position="11"/>
        <end position="304"/>
    </location>
</feature>
<accession>A0A7I9XV25</accession>
<dbReference type="Gene3D" id="3.20.20.30">
    <property type="entry name" value="Luciferase-like domain"/>
    <property type="match status" value="1"/>
</dbReference>
<dbReference type="EMBL" id="BLKW01000002">
    <property type="protein sequence ID" value="GFG73296.1"/>
    <property type="molecule type" value="Genomic_DNA"/>
</dbReference>
<dbReference type="RefSeq" id="WP_163754202.1">
    <property type="nucleotide sequence ID" value="NZ_BLKW01000002.1"/>
</dbReference>
<dbReference type="Proteomes" id="UP000465361">
    <property type="component" value="Unassembled WGS sequence"/>
</dbReference>
<sequence length="342" mass="37040">MSTYGVAILSPHLRALAETAEAADRAGFDAVWASEFYSRSGTISMAAMAAATRTCRVGSSILYGIGRSPLVLATEARDLDELSGGRVVLGIGNGTKRMMSDWHGVADTSAPALRMEELVPLVRRIWNLHEGPIRHEGRFYRMNLVPTEAVKPPARNIPIVTAGVRPRMCEAAGRVADGLAGHPLFTTTYVEEIVKPAIAKGAAHAGRDPNDIEIISMVMCSIHDDPEVARRELAQQIAFYASVKTYDLVLDVNGFTKEGQAIREAFARRDFAAMFDAVSDEMIDTMGVAGTAAQVRDGLRRYTGVLDHIMLYAPSIGIAPQRVQENLNALITECSPGLMNAR</sequence>
<dbReference type="Pfam" id="PF00296">
    <property type="entry name" value="Bac_luciferase"/>
    <property type="match status" value="1"/>
</dbReference>
<dbReference type="InterPro" id="IPR036661">
    <property type="entry name" value="Luciferase-like_sf"/>
</dbReference>
<reference evidence="2 3" key="1">
    <citation type="journal article" date="2019" name="Emerg. Microbes Infect.">
        <title>Comprehensive subspecies identification of 175 nontuberculous mycobacteria species based on 7547 genomic profiles.</title>
        <authorList>
            <person name="Matsumoto Y."/>
            <person name="Kinjo T."/>
            <person name="Motooka D."/>
            <person name="Nabeya D."/>
            <person name="Jung N."/>
            <person name="Uechi K."/>
            <person name="Horii T."/>
            <person name="Iida T."/>
            <person name="Fujita J."/>
            <person name="Nakamura S."/>
        </authorList>
    </citation>
    <scope>NUCLEOTIDE SEQUENCE [LARGE SCALE GENOMIC DNA]</scope>
    <source>
        <strain evidence="2 3">JCM 17322</strain>
    </source>
</reference>
<dbReference type="InterPro" id="IPR011251">
    <property type="entry name" value="Luciferase-like_dom"/>
</dbReference>
<evidence type="ECO:0000259" key="1">
    <source>
        <dbReference type="Pfam" id="PF00296"/>
    </source>
</evidence>
<dbReference type="PANTHER" id="PTHR43244:SF2">
    <property type="entry name" value="CONSERVED HYPOTHETICAL ALANINE AND PROLINE-RICH PROTEIN"/>
    <property type="match status" value="1"/>
</dbReference>
<evidence type="ECO:0000313" key="3">
    <source>
        <dbReference type="Proteomes" id="UP000465361"/>
    </source>
</evidence>
<dbReference type="AlphaFoldDB" id="A0A7I9XV25"/>
<proteinExistence type="predicted"/>
<gene>
    <name evidence="2" type="ORF">MBOT_06610</name>
</gene>
<dbReference type="SUPFAM" id="SSF51679">
    <property type="entry name" value="Bacterial luciferase-like"/>
    <property type="match status" value="1"/>
</dbReference>
<dbReference type="InterPro" id="IPR050564">
    <property type="entry name" value="F420-G6PD/mer"/>
</dbReference>
<comment type="caution">
    <text evidence="2">The sequence shown here is derived from an EMBL/GenBank/DDBJ whole genome shotgun (WGS) entry which is preliminary data.</text>
</comment>
<dbReference type="GO" id="GO:0016705">
    <property type="term" value="F:oxidoreductase activity, acting on paired donors, with incorporation or reduction of molecular oxygen"/>
    <property type="evidence" value="ECO:0007669"/>
    <property type="project" value="InterPro"/>
</dbReference>
<name>A0A7I9XV25_9MYCO</name>
<protein>
    <submittedName>
        <fullName evidence="2">Luciferase-like protein</fullName>
    </submittedName>
</protein>
<evidence type="ECO:0000313" key="2">
    <source>
        <dbReference type="EMBL" id="GFG73296.1"/>
    </source>
</evidence>
<dbReference type="CDD" id="cd01097">
    <property type="entry name" value="Tetrahydromethanopterin_reductase"/>
    <property type="match status" value="1"/>
</dbReference>
<keyword evidence="3" id="KW-1185">Reference proteome</keyword>
<organism evidence="2 3">
    <name type="scientific">Mycobacterium botniense</name>
    <dbReference type="NCBI Taxonomy" id="84962"/>
    <lineage>
        <taxon>Bacteria</taxon>
        <taxon>Bacillati</taxon>
        <taxon>Actinomycetota</taxon>
        <taxon>Actinomycetes</taxon>
        <taxon>Mycobacteriales</taxon>
        <taxon>Mycobacteriaceae</taxon>
        <taxon>Mycobacterium</taxon>
    </lineage>
</organism>